<evidence type="ECO:0000256" key="4">
    <source>
        <dbReference type="ARBA" id="ARBA00022502"/>
    </source>
</evidence>
<keyword evidence="12" id="KW-1185">Reference proteome</keyword>
<name>A0A9P5S025_9FUNG</name>
<dbReference type="GO" id="GO:0006506">
    <property type="term" value="P:GPI anchor biosynthetic process"/>
    <property type="evidence" value="ECO:0007669"/>
    <property type="project" value="UniProtKB-KW"/>
</dbReference>
<keyword evidence="4 10" id="KW-0337">GPI-anchor biosynthesis</keyword>
<evidence type="ECO:0000313" key="11">
    <source>
        <dbReference type="EMBL" id="KAF9151579.1"/>
    </source>
</evidence>
<comment type="pathway">
    <text evidence="2 10">Glycolipid biosynthesis; glycosylphosphatidylinositol-anchor biosynthesis.</text>
</comment>
<keyword evidence="6 10" id="KW-0256">Endoplasmic reticulum</keyword>
<dbReference type="GO" id="GO:0005789">
    <property type="term" value="C:endoplasmic reticulum membrane"/>
    <property type="evidence" value="ECO:0007669"/>
    <property type="project" value="UniProtKB-SubCell"/>
</dbReference>
<reference evidence="11" key="1">
    <citation type="journal article" date="2020" name="Fungal Divers.">
        <title>Resolving the Mortierellaceae phylogeny through synthesis of multi-gene phylogenetics and phylogenomics.</title>
        <authorList>
            <person name="Vandepol N."/>
            <person name="Liber J."/>
            <person name="Desiro A."/>
            <person name="Na H."/>
            <person name="Kennedy M."/>
            <person name="Barry K."/>
            <person name="Grigoriev I.V."/>
            <person name="Miller A.N."/>
            <person name="O'Donnell K."/>
            <person name="Stajich J.E."/>
            <person name="Bonito G."/>
        </authorList>
    </citation>
    <scope>NUCLEOTIDE SEQUENCE</scope>
    <source>
        <strain evidence="11">NRRL 6426</strain>
    </source>
</reference>
<evidence type="ECO:0000256" key="5">
    <source>
        <dbReference type="ARBA" id="ARBA00022692"/>
    </source>
</evidence>
<evidence type="ECO:0000256" key="6">
    <source>
        <dbReference type="ARBA" id="ARBA00022824"/>
    </source>
</evidence>
<evidence type="ECO:0000256" key="3">
    <source>
        <dbReference type="ARBA" id="ARBA00010345"/>
    </source>
</evidence>
<feature type="transmembrane region" description="Helical" evidence="10">
    <location>
        <begin position="565"/>
        <end position="587"/>
    </location>
</feature>
<dbReference type="GO" id="GO:0008233">
    <property type="term" value="F:peptidase activity"/>
    <property type="evidence" value="ECO:0007669"/>
    <property type="project" value="UniProtKB-KW"/>
</dbReference>
<proteinExistence type="inferred from homology"/>
<dbReference type="PANTHER" id="PTHR28650:SF1">
    <property type="entry name" value="PHOSPHATIDYLINOSITOL-GLYCAN BIOSYNTHESIS CLASS X PROTEIN"/>
    <property type="match status" value="1"/>
</dbReference>
<keyword evidence="7 10" id="KW-1133">Transmembrane helix</keyword>
<dbReference type="PANTHER" id="PTHR28650">
    <property type="entry name" value="PHOSPHATIDYLINOSITOL-GLYCAN BIOSYNTHESIS CLASS X PROTEIN"/>
    <property type="match status" value="1"/>
</dbReference>
<comment type="function">
    <text evidence="10">Required for proper folding and/or the stability of a subset of proteins in the endoplasmic reticulum. Component of glycosylphosphatidylinositol-mannosyltransferase 1 which transfers the first of the 4 mannoses in the GPI-anchor precursors during GPI-anchor biosynthesis. Probably acts by stabilizing the mannosyltransferase GPI14.</text>
</comment>
<dbReference type="Pfam" id="PF08320">
    <property type="entry name" value="PIG-X"/>
    <property type="match status" value="1"/>
</dbReference>
<dbReference type="GO" id="GO:0006508">
    <property type="term" value="P:proteolysis"/>
    <property type="evidence" value="ECO:0007669"/>
    <property type="project" value="UniProtKB-KW"/>
</dbReference>
<accession>A0A9P5S025</accession>
<keyword evidence="5 10" id="KW-0812">Transmembrane</keyword>
<evidence type="ECO:0000256" key="10">
    <source>
        <dbReference type="RuleBase" id="RU366056"/>
    </source>
</evidence>
<dbReference type="InterPro" id="IPR013233">
    <property type="entry name" value="PIG-X/PBN1"/>
</dbReference>
<dbReference type="AlphaFoldDB" id="A0A9P5S025"/>
<dbReference type="EMBL" id="JAAAUQ010000311">
    <property type="protein sequence ID" value="KAF9151579.1"/>
    <property type="molecule type" value="Genomic_DNA"/>
</dbReference>
<evidence type="ECO:0000256" key="8">
    <source>
        <dbReference type="ARBA" id="ARBA00023136"/>
    </source>
</evidence>
<keyword evidence="8 10" id="KW-0472">Membrane</keyword>
<feature type="chain" id="PRO_5040532365" description="Protein PBN1" evidence="10">
    <location>
        <begin position="22"/>
        <end position="597"/>
    </location>
</feature>
<dbReference type="InterPro" id="IPR040039">
    <property type="entry name" value="PIGX"/>
</dbReference>
<dbReference type="Proteomes" id="UP000748756">
    <property type="component" value="Unassembled WGS sequence"/>
</dbReference>
<evidence type="ECO:0000256" key="1">
    <source>
        <dbReference type="ARBA" id="ARBA00004389"/>
    </source>
</evidence>
<keyword evidence="11" id="KW-0645">Protease</keyword>
<evidence type="ECO:0000313" key="12">
    <source>
        <dbReference type="Proteomes" id="UP000748756"/>
    </source>
</evidence>
<comment type="subcellular location">
    <subcellularLocation>
        <location evidence="1 10">Endoplasmic reticulum membrane</location>
        <topology evidence="1 10">Single-pass membrane protein</topology>
    </subcellularLocation>
</comment>
<sequence length="597" mass="64815">MLPLPIFAVVLVAFNAATASAAIASGTAFSPLLQHRHSFFSTLPVEPSDENFKVSRHQVKVIGLAGFREWEVKGSLQGILRAVGKTVSGGDSQEIDNGKVHVQWFDNKAPLLRPPFTPTYIPGFHLAITSDNFEKTWKENCHVVADLIGSVDCREIEAAASTPLERHHNTLRAEDLTAIHKHHYLHKTADPAGFLSSSSVVSSLISQQQAGSTPGPALIDLVLHKGTISLKVIWTAGANSANDNKDGEKSQSTVEILFNEKTDKVVEVGWFYREVTEQEYSVYDHYLGATVKLDSEGESVNEALIQTRSPVFPPHRRDFSTGNIRAYGHGFNSTMTPSQSFHPHSVTTIQSNPNIQETTAGCDLHVLQVLPAGYFVDPFQLEGLAPEIGESTVYGETDLEKPVGVVAGWGSLVMVKAQPEDSVKTSKWTPSNITNIDTKGIKSDSVLYTSVVDIPMHMRYQPPVEEGNPATHVTVEAPWPIVAWVCPLAASISGGDESAALNAAAKKLFYIPTLPLSLLFPRDEKTDKETVDFRFVLPDPIPKQFPVAKMSVPVGRLDDMNLVRAATFAMAGVGTLAVALALVRTVVGRTSGKGKQD</sequence>
<gene>
    <name evidence="11" type="primary">PBN1</name>
    <name evidence="11" type="ORF">BG015_006499</name>
</gene>
<protein>
    <recommendedName>
        <fullName evidence="10">Protein PBN1</fullName>
    </recommendedName>
</protein>
<keyword evidence="10" id="KW-0732">Signal</keyword>
<dbReference type="SMART" id="SM00780">
    <property type="entry name" value="PIG-X"/>
    <property type="match status" value="1"/>
</dbReference>
<evidence type="ECO:0000256" key="7">
    <source>
        <dbReference type="ARBA" id="ARBA00022989"/>
    </source>
</evidence>
<evidence type="ECO:0000256" key="2">
    <source>
        <dbReference type="ARBA" id="ARBA00004687"/>
    </source>
</evidence>
<comment type="similarity">
    <text evidence="3 10">Belongs to the PIGX family.</text>
</comment>
<feature type="signal peptide" evidence="10">
    <location>
        <begin position="1"/>
        <end position="21"/>
    </location>
</feature>
<evidence type="ECO:0000256" key="9">
    <source>
        <dbReference type="ARBA" id="ARBA00023180"/>
    </source>
</evidence>
<keyword evidence="11" id="KW-0378">Hydrolase</keyword>
<dbReference type="OrthoDB" id="5546453at2759"/>
<keyword evidence="9" id="KW-0325">Glycoprotein</keyword>
<comment type="caution">
    <text evidence="11">The sequence shown here is derived from an EMBL/GenBank/DDBJ whole genome shotgun (WGS) entry which is preliminary data.</text>
</comment>
<organism evidence="11 12">
    <name type="scientific">Linnemannia schmuckeri</name>
    <dbReference type="NCBI Taxonomy" id="64567"/>
    <lineage>
        <taxon>Eukaryota</taxon>
        <taxon>Fungi</taxon>
        <taxon>Fungi incertae sedis</taxon>
        <taxon>Mucoromycota</taxon>
        <taxon>Mortierellomycotina</taxon>
        <taxon>Mortierellomycetes</taxon>
        <taxon>Mortierellales</taxon>
        <taxon>Mortierellaceae</taxon>
        <taxon>Linnemannia</taxon>
    </lineage>
</organism>